<comment type="caution">
    <text evidence="1">The sequence shown here is derived from an EMBL/GenBank/DDBJ whole genome shotgun (WGS) entry which is preliminary data.</text>
</comment>
<dbReference type="PATRIC" id="fig|1616.3.peg.343"/>
<sequence length="175" mass="19993">MVWMMVKNKNKNQSLKLWQIVFLGFGLVLLIGALGYGLFANNSTDNKAHTEKTTLDKNVQSLSAAQRGSLLLQAVSEAVEQEDYNWFDQNIKQSDQIYVTQVKKDQFVFKTGMPEQILLKVYSSGNRDNLKVKVDGQIVKVSMNQAYKQYYQNKTHREYTNQLASIISPSSDRES</sequence>
<name>A0A0R2JKP4_9LACO</name>
<evidence type="ECO:0000313" key="1">
    <source>
        <dbReference type="EMBL" id="KRN74445.1"/>
    </source>
</evidence>
<proteinExistence type="predicted"/>
<evidence type="ECO:0000313" key="2">
    <source>
        <dbReference type="Proteomes" id="UP000051655"/>
    </source>
</evidence>
<reference evidence="1 2" key="1">
    <citation type="journal article" date="2015" name="Genome Announc.">
        <title>Expanding the biotechnology potential of lactobacilli through comparative genomics of 213 strains and associated genera.</title>
        <authorList>
            <person name="Sun Z."/>
            <person name="Harris H.M."/>
            <person name="McCann A."/>
            <person name="Guo C."/>
            <person name="Argimon S."/>
            <person name="Zhang W."/>
            <person name="Yang X."/>
            <person name="Jeffery I.B."/>
            <person name="Cooney J.C."/>
            <person name="Kagawa T.F."/>
            <person name="Liu W."/>
            <person name="Song Y."/>
            <person name="Salvetti E."/>
            <person name="Wrobel A."/>
            <person name="Rasinkangas P."/>
            <person name="Parkhill J."/>
            <person name="Rea M.C."/>
            <person name="O'Sullivan O."/>
            <person name="Ritari J."/>
            <person name="Douillard F.P."/>
            <person name="Paul Ross R."/>
            <person name="Yang R."/>
            <person name="Briner A.E."/>
            <person name="Felis G.E."/>
            <person name="de Vos W.M."/>
            <person name="Barrangou R."/>
            <person name="Klaenhammer T.R."/>
            <person name="Caufield P.W."/>
            <person name="Cui Y."/>
            <person name="Zhang H."/>
            <person name="O'Toole P.W."/>
        </authorList>
    </citation>
    <scope>NUCLEOTIDE SEQUENCE [LARGE SCALE GENOMIC DNA]</scope>
    <source>
        <strain evidence="1 2">DSM 20593</strain>
    </source>
</reference>
<dbReference type="Proteomes" id="UP000051655">
    <property type="component" value="Unassembled WGS sequence"/>
</dbReference>
<accession>A0A0R2JKP4</accession>
<dbReference type="AlphaFoldDB" id="A0A0R2JKP4"/>
<gene>
    <name evidence="1" type="ORF">IV73_GL000337</name>
</gene>
<keyword evidence="2" id="KW-1185">Reference proteome</keyword>
<protein>
    <submittedName>
        <fullName evidence="1">Uncharacterized protein</fullName>
    </submittedName>
</protein>
<dbReference type="EMBL" id="JQBP01000010">
    <property type="protein sequence ID" value="KRN74445.1"/>
    <property type="molecule type" value="Genomic_DNA"/>
</dbReference>
<organism evidence="1 2">
    <name type="scientific">Weissella kandleri</name>
    <dbReference type="NCBI Taxonomy" id="1616"/>
    <lineage>
        <taxon>Bacteria</taxon>
        <taxon>Bacillati</taxon>
        <taxon>Bacillota</taxon>
        <taxon>Bacilli</taxon>
        <taxon>Lactobacillales</taxon>
        <taxon>Lactobacillaceae</taxon>
        <taxon>Weissella</taxon>
    </lineage>
</organism>